<sequence length="110" mass="13219">MRGCGLFVQDLNSVLKGTTYQLTLKRNMITNYEFYDINSNTHVLLLFNNVLFFAPREKKRKDKRKEKKKKIFILLFFFSSLHRQRYLHPFPPFSSPFLHQLSEKFQREGG</sequence>
<name>A0A9I9ELT0_CUCME</name>
<reference evidence="1" key="1">
    <citation type="submission" date="2023-03" db="UniProtKB">
        <authorList>
            <consortium name="EnsemblPlants"/>
        </authorList>
    </citation>
    <scope>IDENTIFICATION</scope>
</reference>
<protein>
    <submittedName>
        <fullName evidence="1">Uncharacterized protein</fullName>
    </submittedName>
</protein>
<dbReference type="AlphaFoldDB" id="A0A9I9ELT0"/>
<proteinExistence type="predicted"/>
<accession>A0A9I9ELT0</accession>
<evidence type="ECO:0000313" key="1">
    <source>
        <dbReference type="EnsemblPlants" id="MELO3C035531.2.1"/>
    </source>
</evidence>
<dbReference type="EnsemblPlants" id="MELO3C035531.2.1">
    <property type="protein sequence ID" value="MELO3C035531.2.1"/>
    <property type="gene ID" value="MELO3C035531.2"/>
</dbReference>
<organism evidence="1">
    <name type="scientific">Cucumis melo</name>
    <name type="common">Muskmelon</name>
    <dbReference type="NCBI Taxonomy" id="3656"/>
    <lineage>
        <taxon>Eukaryota</taxon>
        <taxon>Viridiplantae</taxon>
        <taxon>Streptophyta</taxon>
        <taxon>Embryophyta</taxon>
        <taxon>Tracheophyta</taxon>
        <taxon>Spermatophyta</taxon>
        <taxon>Magnoliopsida</taxon>
        <taxon>eudicotyledons</taxon>
        <taxon>Gunneridae</taxon>
        <taxon>Pentapetalae</taxon>
        <taxon>rosids</taxon>
        <taxon>fabids</taxon>
        <taxon>Cucurbitales</taxon>
        <taxon>Cucurbitaceae</taxon>
        <taxon>Benincaseae</taxon>
        <taxon>Cucumis</taxon>
    </lineage>
</organism>
<dbReference type="Gramene" id="MELO3C035531.2.1">
    <property type="protein sequence ID" value="MELO3C035531.2.1"/>
    <property type="gene ID" value="MELO3C035531.2"/>
</dbReference>